<dbReference type="SUPFAM" id="SSF51735">
    <property type="entry name" value="NAD(P)-binding Rossmann-fold domains"/>
    <property type="match status" value="1"/>
</dbReference>
<reference evidence="2 3" key="1">
    <citation type="journal article" date="2016" name="Nat. Commun.">
        <title>Thousands of microbial genomes shed light on interconnected biogeochemical processes in an aquifer system.</title>
        <authorList>
            <person name="Anantharaman K."/>
            <person name="Brown C.T."/>
            <person name="Hug L.A."/>
            <person name="Sharon I."/>
            <person name="Castelle C.J."/>
            <person name="Probst A.J."/>
            <person name="Thomas B.C."/>
            <person name="Singh A."/>
            <person name="Wilkins M.J."/>
            <person name="Karaoz U."/>
            <person name="Brodie E.L."/>
            <person name="Williams K.H."/>
            <person name="Hubbard S.S."/>
            <person name="Banfield J.F."/>
        </authorList>
    </citation>
    <scope>NUCLEOTIDE SEQUENCE [LARGE SCALE GENOMIC DNA]</scope>
</reference>
<sequence length="319" mass="35845">MSKLKSKNVIVTGGAGFIGSNLVNRLIQKGHNVVVIDNLSSGKKENVHPKAKFYKADVRDKSISKIFEKENPKVVFHLAAHPLIGQAYKKPFKAIETNIMGTVNILEICRERGNLEIIVVVSSDKAYGKSKKLPYQEHFPLKGDHPYDVSKAAADLIAQTYFHTYNMPVAITRFSNTFGPGDLNFSRIVPGAIDAALKNKELLIRSDGKMVRCYTYVKDIADGCIKLMENKEKIAGEAFNFASENILSVTDVVKKIEKILGVKINYKILNIANNEIPRQYLDWTKAKKTLNWQPMTTFEDGIKETFDWIRSAGLKHNQV</sequence>
<organism evidence="2 3">
    <name type="scientific">Candidatus Staskawiczbacteria bacterium RIFCSPHIGHO2_01_FULL_34_27</name>
    <dbReference type="NCBI Taxonomy" id="1802199"/>
    <lineage>
        <taxon>Bacteria</taxon>
        <taxon>Candidatus Staskawicziibacteriota</taxon>
    </lineage>
</organism>
<dbReference type="InterPro" id="IPR016040">
    <property type="entry name" value="NAD(P)-bd_dom"/>
</dbReference>
<name>A0A1G2HJF5_9BACT</name>
<dbReference type="EMBL" id="MHOL01000017">
    <property type="protein sequence ID" value="OGZ62627.1"/>
    <property type="molecule type" value="Genomic_DNA"/>
</dbReference>
<evidence type="ECO:0000313" key="2">
    <source>
        <dbReference type="EMBL" id="OGZ62627.1"/>
    </source>
</evidence>
<dbReference type="PANTHER" id="PTHR43000">
    <property type="entry name" value="DTDP-D-GLUCOSE 4,6-DEHYDRATASE-RELATED"/>
    <property type="match status" value="1"/>
</dbReference>
<accession>A0A1G2HJF5</accession>
<dbReference type="AlphaFoldDB" id="A0A1G2HJF5"/>
<dbReference type="Proteomes" id="UP000178991">
    <property type="component" value="Unassembled WGS sequence"/>
</dbReference>
<comment type="caution">
    <text evidence="2">The sequence shown here is derived from an EMBL/GenBank/DDBJ whole genome shotgun (WGS) entry which is preliminary data.</text>
</comment>
<dbReference type="Pfam" id="PF16363">
    <property type="entry name" value="GDP_Man_Dehyd"/>
    <property type="match status" value="1"/>
</dbReference>
<evidence type="ECO:0000313" key="3">
    <source>
        <dbReference type="Proteomes" id="UP000178991"/>
    </source>
</evidence>
<protein>
    <recommendedName>
        <fullName evidence="1">NAD(P)-binding domain-containing protein</fullName>
    </recommendedName>
</protein>
<dbReference type="Gene3D" id="3.40.50.720">
    <property type="entry name" value="NAD(P)-binding Rossmann-like Domain"/>
    <property type="match status" value="1"/>
</dbReference>
<feature type="domain" description="NAD(P)-binding" evidence="1">
    <location>
        <begin position="10"/>
        <end position="305"/>
    </location>
</feature>
<dbReference type="InterPro" id="IPR036291">
    <property type="entry name" value="NAD(P)-bd_dom_sf"/>
</dbReference>
<proteinExistence type="predicted"/>
<gene>
    <name evidence="2" type="ORF">A2639_02665</name>
</gene>
<evidence type="ECO:0000259" key="1">
    <source>
        <dbReference type="Pfam" id="PF16363"/>
    </source>
</evidence>